<dbReference type="InterPro" id="IPR000415">
    <property type="entry name" value="Nitroreductase-like"/>
</dbReference>
<organism evidence="8 9">
    <name type="scientific">Rufibacter radiotolerans</name>
    <dbReference type="NCBI Taxonomy" id="1379910"/>
    <lineage>
        <taxon>Bacteria</taxon>
        <taxon>Pseudomonadati</taxon>
        <taxon>Bacteroidota</taxon>
        <taxon>Cytophagia</taxon>
        <taxon>Cytophagales</taxon>
        <taxon>Hymenobacteraceae</taxon>
        <taxon>Rufibacter</taxon>
    </lineage>
</organism>
<evidence type="ECO:0000313" key="9">
    <source>
        <dbReference type="Proteomes" id="UP000036458"/>
    </source>
</evidence>
<sequence>MNLLQDLNWRYATKRMTGAKVPQEKLDTILESIRLSASSMGFQPYNVFVIEDQEVRKQIQAVAFNQPQIVEASHLLVFAAWDPLTDAQVDDYIQHIASERGVKQETLQGFGDSIKGMIKGRTADENFQWAAKQSYIALGTALVAASMEKVDSTPMEGFQPAALDELLGLKEKGLRSVSLLALGYRDEEKDFLAKAKKVRKPSEKLFLKVA</sequence>
<dbReference type="AlphaFoldDB" id="A0A0H4W5K6"/>
<protein>
    <submittedName>
        <fullName evidence="8">Nitroreductase</fullName>
    </submittedName>
</protein>
<dbReference type="OrthoDB" id="9809288at2"/>
<evidence type="ECO:0000256" key="2">
    <source>
        <dbReference type="ARBA" id="ARBA00007118"/>
    </source>
</evidence>
<dbReference type="InterPro" id="IPR033878">
    <property type="entry name" value="NfsB-like"/>
</dbReference>
<name>A0A0H4W5K6_9BACT</name>
<keyword evidence="6" id="KW-0560">Oxidoreductase</keyword>
<dbReference type="EMBL" id="CP010777">
    <property type="protein sequence ID" value="AKQ45696.1"/>
    <property type="molecule type" value="Genomic_DNA"/>
</dbReference>
<feature type="domain" description="Nitroreductase" evidence="7">
    <location>
        <begin position="9"/>
        <end position="184"/>
    </location>
</feature>
<dbReference type="GO" id="GO:0016491">
    <property type="term" value="F:oxidoreductase activity"/>
    <property type="evidence" value="ECO:0007669"/>
    <property type="project" value="UniProtKB-KW"/>
</dbReference>
<gene>
    <name evidence="8" type="ORF">TH63_08590</name>
</gene>
<keyword evidence="4" id="KW-0288">FMN</keyword>
<dbReference type="CDD" id="cd02149">
    <property type="entry name" value="NfsB-like"/>
    <property type="match status" value="1"/>
</dbReference>
<evidence type="ECO:0000256" key="6">
    <source>
        <dbReference type="ARBA" id="ARBA00023002"/>
    </source>
</evidence>
<evidence type="ECO:0000256" key="5">
    <source>
        <dbReference type="ARBA" id="ARBA00022857"/>
    </source>
</evidence>
<dbReference type="PANTHER" id="PTHR43673:SF2">
    <property type="entry name" value="NITROREDUCTASE"/>
    <property type="match status" value="1"/>
</dbReference>
<dbReference type="PATRIC" id="fig|1379910.4.peg.1868"/>
<dbReference type="Pfam" id="PF00881">
    <property type="entry name" value="Nitroreductase"/>
    <property type="match status" value="1"/>
</dbReference>
<keyword evidence="9" id="KW-1185">Reference proteome</keyword>
<keyword evidence="5" id="KW-0521">NADP</keyword>
<dbReference type="InterPro" id="IPR029479">
    <property type="entry name" value="Nitroreductase"/>
</dbReference>
<evidence type="ECO:0000256" key="1">
    <source>
        <dbReference type="ARBA" id="ARBA00001917"/>
    </source>
</evidence>
<dbReference type="KEGG" id="ruf:TH63_08590"/>
<dbReference type="Proteomes" id="UP000036458">
    <property type="component" value="Chromosome"/>
</dbReference>
<evidence type="ECO:0000313" key="8">
    <source>
        <dbReference type="EMBL" id="AKQ45696.1"/>
    </source>
</evidence>
<proteinExistence type="inferred from homology"/>
<accession>A0A0H4W5K6</accession>
<evidence type="ECO:0000259" key="7">
    <source>
        <dbReference type="Pfam" id="PF00881"/>
    </source>
</evidence>
<reference evidence="8 9" key="1">
    <citation type="submission" date="2015-01" db="EMBL/GenBank/DDBJ databases">
        <title>Rufibacter sp./DG31D/ whole genome sequencing.</title>
        <authorList>
            <person name="Kim M.K."/>
            <person name="Srinivasan S."/>
            <person name="Lee J.-J."/>
        </authorList>
    </citation>
    <scope>NUCLEOTIDE SEQUENCE [LARGE SCALE GENOMIC DNA]</scope>
    <source>
        <strain evidence="8 9">DG31D</strain>
    </source>
</reference>
<dbReference type="STRING" id="1379910.TH63_08590"/>
<dbReference type="RefSeq" id="WP_048920589.1">
    <property type="nucleotide sequence ID" value="NZ_CP010777.1"/>
</dbReference>
<dbReference type="SUPFAM" id="SSF55469">
    <property type="entry name" value="FMN-dependent nitroreductase-like"/>
    <property type="match status" value="1"/>
</dbReference>
<keyword evidence="3" id="KW-0285">Flavoprotein</keyword>
<evidence type="ECO:0000256" key="4">
    <source>
        <dbReference type="ARBA" id="ARBA00022643"/>
    </source>
</evidence>
<comment type="similarity">
    <text evidence="2">Belongs to the nitroreductase family.</text>
</comment>
<evidence type="ECO:0000256" key="3">
    <source>
        <dbReference type="ARBA" id="ARBA00022630"/>
    </source>
</evidence>
<dbReference type="Gene3D" id="3.40.109.10">
    <property type="entry name" value="NADH Oxidase"/>
    <property type="match status" value="1"/>
</dbReference>
<dbReference type="PANTHER" id="PTHR43673">
    <property type="entry name" value="NAD(P)H NITROREDUCTASE YDGI-RELATED"/>
    <property type="match status" value="1"/>
</dbReference>
<comment type="cofactor">
    <cofactor evidence="1">
        <name>FMN</name>
        <dbReference type="ChEBI" id="CHEBI:58210"/>
    </cofactor>
</comment>